<feature type="non-terminal residue" evidence="2">
    <location>
        <position position="448"/>
    </location>
</feature>
<gene>
    <name evidence="2" type="ORF">KQX54_006575</name>
</gene>
<organism evidence="2 3">
    <name type="scientific">Cotesia glomerata</name>
    <name type="common">Lepidopteran parasitic wasp</name>
    <name type="synonym">Apanteles glomeratus</name>
    <dbReference type="NCBI Taxonomy" id="32391"/>
    <lineage>
        <taxon>Eukaryota</taxon>
        <taxon>Metazoa</taxon>
        <taxon>Ecdysozoa</taxon>
        <taxon>Arthropoda</taxon>
        <taxon>Hexapoda</taxon>
        <taxon>Insecta</taxon>
        <taxon>Pterygota</taxon>
        <taxon>Neoptera</taxon>
        <taxon>Endopterygota</taxon>
        <taxon>Hymenoptera</taxon>
        <taxon>Apocrita</taxon>
        <taxon>Ichneumonoidea</taxon>
        <taxon>Braconidae</taxon>
        <taxon>Microgastrinae</taxon>
        <taxon>Cotesia</taxon>
    </lineage>
</organism>
<evidence type="ECO:0000256" key="1">
    <source>
        <dbReference type="SAM" id="MobiDB-lite"/>
    </source>
</evidence>
<accession>A0AAV7J1X7</accession>
<reference evidence="2 3" key="1">
    <citation type="journal article" date="2021" name="J. Hered.">
        <title>A chromosome-level genome assembly of the parasitoid wasp, Cotesia glomerata (Hymenoptera: Braconidae).</title>
        <authorList>
            <person name="Pinto B.J."/>
            <person name="Weis J.J."/>
            <person name="Gamble T."/>
            <person name="Ode P.J."/>
            <person name="Paul R."/>
            <person name="Zaspel J.M."/>
        </authorList>
    </citation>
    <scope>NUCLEOTIDE SEQUENCE [LARGE SCALE GENOMIC DNA]</scope>
    <source>
        <strain evidence="2">CgM1</strain>
    </source>
</reference>
<keyword evidence="3" id="KW-1185">Reference proteome</keyword>
<feature type="region of interest" description="Disordered" evidence="1">
    <location>
        <begin position="429"/>
        <end position="448"/>
    </location>
</feature>
<feature type="region of interest" description="Disordered" evidence="1">
    <location>
        <begin position="239"/>
        <end position="314"/>
    </location>
</feature>
<evidence type="ECO:0000313" key="3">
    <source>
        <dbReference type="Proteomes" id="UP000826195"/>
    </source>
</evidence>
<protein>
    <submittedName>
        <fullName evidence="2">Uncharacterized protein</fullName>
    </submittedName>
</protein>
<feature type="compositionally biased region" description="Basic and acidic residues" evidence="1">
    <location>
        <begin position="289"/>
        <end position="305"/>
    </location>
</feature>
<dbReference type="Proteomes" id="UP000826195">
    <property type="component" value="Unassembled WGS sequence"/>
</dbReference>
<dbReference type="EMBL" id="JAHXZJ010000002">
    <property type="protein sequence ID" value="KAH0563795.1"/>
    <property type="molecule type" value="Genomic_DNA"/>
</dbReference>
<comment type="caution">
    <text evidence="2">The sequence shown here is derived from an EMBL/GenBank/DDBJ whole genome shotgun (WGS) entry which is preliminary data.</text>
</comment>
<feature type="compositionally biased region" description="Basic and acidic residues" evidence="1">
    <location>
        <begin position="249"/>
        <end position="267"/>
    </location>
</feature>
<sequence>MASNNNPFPLALMSPTDKHAVAHASPNTVAQITSISNHRMDFTKQFCCVERRKGDIAVYPTKYIFYQDEKCFHPITNATAGEITTFYIMDNAMKLVKIEKLLGCDDDKEALVNSVNTRNRVKIVKSLSITEQPENAQQKKLRIIQEQKKSPTYEHNDVTDCRLLENGKTGSTMRDISMETFDPEFDPEFNDEFNNSTEVPQIPDDQDRVLLEITVPVINHIQPLHTSTPIKLATVPVFENNDSDNQNNDDTHELNETIHTDSDDGNCKHQKNNDGNQEKSNDFSDADSETSHREKDVDLGKRGQSENRPFSTAHEPLVNKFLENLWPEANSSNNNTEAYMNINQMKTCLKEFGGEIIKTIAQMQNTERTVEEFDLPPVQSGKIRILGSELDANEVFLAKDVPSMRKCVNHITRTYWSVEERKKLVLSDREAQKSSKTTVKNDDIEKIK</sequence>
<dbReference type="AlphaFoldDB" id="A0AAV7J1X7"/>
<name>A0AAV7J1X7_COTGL</name>
<proteinExistence type="predicted"/>
<evidence type="ECO:0000313" key="2">
    <source>
        <dbReference type="EMBL" id="KAH0563795.1"/>
    </source>
</evidence>